<keyword evidence="3" id="KW-1185">Reference proteome</keyword>
<evidence type="ECO:0000313" key="3">
    <source>
        <dbReference type="Proteomes" id="UP000005234"/>
    </source>
</evidence>
<proteinExistence type="predicted"/>
<evidence type="ECO:0000313" key="2">
    <source>
        <dbReference type="EMBL" id="AFC86435.1"/>
    </source>
</evidence>
<dbReference type="RefSeq" id="WP_014403438.1">
    <property type="nucleotide sequence ID" value="NC_017033.1"/>
</dbReference>
<accession>H8L2S6</accession>
<feature type="signal peptide" evidence="1">
    <location>
        <begin position="1"/>
        <end position="20"/>
    </location>
</feature>
<protein>
    <submittedName>
        <fullName evidence="2">Uncharacterized protein</fullName>
    </submittedName>
</protein>
<feature type="chain" id="PRO_5003613602" evidence="1">
    <location>
        <begin position="21"/>
        <end position="119"/>
    </location>
</feature>
<sequence length="119" mass="12451">MKLTLSGMLLCSMAAGPAFADCTAKDFSIEGLKVETTQVGRPMVITGHLVNHCGSAAAAQIKIEALDSSGNSIQSRMGWPGGTTNLAPGDSASFSMGRMFRYSSDMASYRAAVVAARVW</sequence>
<gene>
    <name evidence="2" type="ordered locus">Fraau_2051</name>
</gene>
<dbReference type="HOGENOM" id="CLU_2094947_0_0_6"/>
<dbReference type="EMBL" id="CP003350">
    <property type="protein sequence ID" value="AFC86435.1"/>
    <property type="molecule type" value="Genomic_DNA"/>
</dbReference>
<dbReference type="AlphaFoldDB" id="H8L2S6"/>
<dbReference type="eggNOG" id="ENOG50308RG">
    <property type="taxonomic scope" value="Bacteria"/>
</dbReference>
<dbReference type="Proteomes" id="UP000005234">
    <property type="component" value="Chromosome"/>
</dbReference>
<reference evidence="2" key="1">
    <citation type="submission" date="2012-02" db="EMBL/GenBank/DDBJ databases">
        <title>The complete genome of Frateuria aurantia DSM 6220.</title>
        <authorList>
            <consortium name="US DOE Joint Genome Institute (JGI-PGF)"/>
            <person name="Lucas S."/>
            <person name="Copeland A."/>
            <person name="Lapidus A."/>
            <person name="Glavina del Rio T."/>
            <person name="Dalin E."/>
            <person name="Tice H."/>
            <person name="Bruce D."/>
            <person name="Goodwin L."/>
            <person name="Pitluck S."/>
            <person name="Peters L."/>
            <person name="Ovchinnikova G."/>
            <person name="Teshima H."/>
            <person name="Kyrpides N."/>
            <person name="Mavromatis K."/>
            <person name="Ivanova N."/>
            <person name="Brettin T."/>
            <person name="Detter J.C."/>
            <person name="Han C."/>
            <person name="Larimer F."/>
            <person name="Land M."/>
            <person name="Hauser L."/>
            <person name="Markowitz V."/>
            <person name="Cheng J.-F."/>
            <person name="Hugenholtz P."/>
            <person name="Woyke T."/>
            <person name="Wu D."/>
            <person name="Brambilla E."/>
            <person name="Klenk H.-P."/>
            <person name="Eisen J.A."/>
        </authorList>
    </citation>
    <scope>NUCLEOTIDE SEQUENCE</scope>
    <source>
        <strain evidence="2">DSM 6220</strain>
    </source>
</reference>
<keyword evidence="1" id="KW-0732">Signal</keyword>
<organism evidence="2 3">
    <name type="scientific">Frateuria aurantia (strain ATCC 33424 / DSM 6220 / KCTC 2777 / LMG 1558 / NBRC 3245 / NCIMB 13370)</name>
    <name type="common">Acetobacter aurantius</name>
    <dbReference type="NCBI Taxonomy" id="767434"/>
    <lineage>
        <taxon>Bacteria</taxon>
        <taxon>Pseudomonadati</taxon>
        <taxon>Pseudomonadota</taxon>
        <taxon>Gammaproteobacteria</taxon>
        <taxon>Lysobacterales</taxon>
        <taxon>Rhodanobacteraceae</taxon>
        <taxon>Frateuria</taxon>
    </lineage>
</organism>
<dbReference type="STRING" id="767434.Fraau_2051"/>
<evidence type="ECO:0000256" key="1">
    <source>
        <dbReference type="SAM" id="SignalP"/>
    </source>
</evidence>
<dbReference type="KEGG" id="fau:Fraau_2051"/>
<name>H8L2S6_FRAAD</name>